<accession>A0ABX7AQR9</accession>
<evidence type="ECO:0000313" key="3">
    <source>
        <dbReference type="Proteomes" id="UP000596049"/>
    </source>
</evidence>
<proteinExistence type="predicted"/>
<feature type="signal peptide" evidence="1">
    <location>
        <begin position="1"/>
        <end position="27"/>
    </location>
</feature>
<gene>
    <name evidence="2" type="ORF">FJQ98_24945</name>
</gene>
<keyword evidence="1" id="KW-0732">Signal</keyword>
<dbReference type="EMBL" id="CP067341">
    <property type="protein sequence ID" value="QQP12301.1"/>
    <property type="molecule type" value="Genomic_DNA"/>
</dbReference>
<sequence length="161" mass="17433">MKLNKVLSLMIVGAILGIGGVSVYANADTDAVQGDAIESNADAIEPDAVQSDAIENIQVRSQNLVISDVNISQSNGTYERTWSQPKGWKYYRFYVKNATGTKVKVQIQQNGYTQDYNLSANASNVWTQSAAVAGDHKIIVSTSDGRKFKGDVSVRLADAPF</sequence>
<reference evidence="2 3" key="1">
    <citation type="submission" date="2020-01" db="EMBL/GenBank/DDBJ databases">
        <authorList>
            <person name="Liu G."/>
            <person name="Liu B."/>
        </authorList>
    </citation>
    <scope>NUCLEOTIDE SEQUENCE [LARGE SCALE GENOMIC DNA]</scope>
    <source>
        <strain evidence="2 3">FJAT-51161</strain>
    </source>
</reference>
<evidence type="ECO:0000256" key="1">
    <source>
        <dbReference type="SAM" id="SignalP"/>
    </source>
</evidence>
<feature type="chain" id="PRO_5046837707" description="CBM6 domain-containing protein" evidence="1">
    <location>
        <begin position="28"/>
        <end position="161"/>
    </location>
</feature>
<dbReference type="RefSeq" id="WP_053593808.1">
    <property type="nucleotide sequence ID" value="NZ_CP067341.1"/>
</dbReference>
<protein>
    <recommendedName>
        <fullName evidence="4">CBM6 domain-containing protein</fullName>
    </recommendedName>
</protein>
<evidence type="ECO:0000313" key="2">
    <source>
        <dbReference type="EMBL" id="QQP12301.1"/>
    </source>
</evidence>
<keyword evidence="3" id="KW-1185">Reference proteome</keyword>
<evidence type="ECO:0008006" key="4">
    <source>
        <dbReference type="Google" id="ProtNLM"/>
    </source>
</evidence>
<organism evidence="2 3">
    <name type="scientific">Lysinibacillus agricola</name>
    <dbReference type="NCBI Taxonomy" id="2590012"/>
    <lineage>
        <taxon>Bacteria</taxon>
        <taxon>Bacillati</taxon>
        <taxon>Bacillota</taxon>
        <taxon>Bacilli</taxon>
        <taxon>Bacillales</taxon>
        <taxon>Bacillaceae</taxon>
        <taxon>Lysinibacillus</taxon>
    </lineage>
</organism>
<dbReference type="Proteomes" id="UP000596049">
    <property type="component" value="Chromosome"/>
</dbReference>
<name>A0ABX7AQR9_9BACI</name>